<dbReference type="RefSeq" id="WP_162260711.1">
    <property type="nucleotide sequence ID" value="NZ_AYYO01000037.1"/>
</dbReference>
<dbReference type="Pfam" id="PF13276">
    <property type="entry name" value="HTH_21"/>
    <property type="match status" value="1"/>
</dbReference>
<dbReference type="EMBL" id="AYYO01000037">
    <property type="protein sequence ID" value="KRM55052.1"/>
    <property type="molecule type" value="Genomic_DNA"/>
</dbReference>
<evidence type="ECO:0000256" key="1">
    <source>
        <dbReference type="ARBA" id="ARBA00002286"/>
    </source>
</evidence>
<evidence type="ECO:0000313" key="4">
    <source>
        <dbReference type="Proteomes" id="UP000051679"/>
    </source>
</evidence>
<dbReference type="InterPro" id="IPR012337">
    <property type="entry name" value="RNaseH-like_sf"/>
</dbReference>
<comment type="caution">
    <text evidence="3">The sequence shown here is derived from an EMBL/GenBank/DDBJ whole genome shotgun (WGS) entry which is preliminary data.</text>
</comment>
<evidence type="ECO:0000313" key="3">
    <source>
        <dbReference type="EMBL" id="KRM55052.1"/>
    </source>
</evidence>
<dbReference type="PROSITE" id="PS50994">
    <property type="entry name" value="INTEGRASE"/>
    <property type="match status" value="1"/>
</dbReference>
<dbReference type="Pfam" id="PF00665">
    <property type="entry name" value="rve"/>
    <property type="match status" value="1"/>
</dbReference>
<protein>
    <submittedName>
        <fullName evidence="3">Transposase IS150 IS3 family protein</fullName>
    </submittedName>
</protein>
<comment type="function">
    <text evidence="1">Involved in the transposition of the insertion sequence.</text>
</comment>
<dbReference type="GO" id="GO:0015074">
    <property type="term" value="P:DNA integration"/>
    <property type="evidence" value="ECO:0007669"/>
    <property type="project" value="InterPro"/>
</dbReference>
<dbReference type="PANTHER" id="PTHR46889">
    <property type="entry name" value="TRANSPOSASE INSF FOR INSERTION SEQUENCE IS3B-RELATED"/>
    <property type="match status" value="1"/>
</dbReference>
<dbReference type="AlphaFoldDB" id="A0A0R1ZW34"/>
<evidence type="ECO:0000259" key="2">
    <source>
        <dbReference type="PROSITE" id="PS50994"/>
    </source>
</evidence>
<proteinExistence type="predicted"/>
<dbReference type="NCBIfam" id="NF033516">
    <property type="entry name" value="transpos_IS3"/>
    <property type="match status" value="1"/>
</dbReference>
<feature type="domain" description="Integrase catalytic" evidence="2">
    <location>
        <begin position="110"/>
        <end position="285"/>
    </location>
</feature>
<organism evidence="3 4">
    <name type="scientific">Lacticaseibacillus sharpeae JCM 1186 = DSM 20505</name>
    <dbReference type="NCBI Taxonomy" id="1291052"/>
    <lineage>
        <taxon>Bacteria</taxon>
        <taxon>Bacillati</taxon>
        <taxon>Bacillota</taxon>
        <taxon>Bacilli</taxon>
        <taxon>Lactobacillales</taxon>
        <taxon>Lactobacillaceae</taxon>
        <taxon>Lacticaseibacillus</taxon>
    </lineage>
</organism>
<dbReference type="Proteomes" id="UP000051679">
    <property type="component" value="Unassembled WGS sequence"/>
</dbReference>
<gene>
    <name evidence="3" type="ORF">FC18_GL001760</name>
</gene>
<keyword evidence="4" id="KW-1185">Reference proteome</keyword>
<accession>A0A0R1ZW34</accession>
<dbReference type="PATRIC" id="fig|1291052.5.peg.1802"/>
<dbReference type="InterPro" id="IPR036397">
    <property type="entry name" value="RNaseH_sf"/>
</dbReference>
<dbReference type="InterPro" id="IPR048020">
    <property type="entry name" value="Transpos_IS3"/>
</dbReference>
<reference evidence="3 4" key="1">
    <citation type="journal article" date="2015" name="Genome Announc.">
        <title>Expanding the biotechnology potential of lactobacilli through comparative genomics of 213 strains and associated genera.</title>
        <authorList>
            <person name="Sun Z."/>
            <person name="Harris H.M."/>
            <person name="McCann A."/>
            <person name="Guo C."/>
            <person name="Argimon S."/>
            <person name="Zhang W."/>
            <person name="Yang X."/>
            <person name="Jeffery I.B."/>
            <person name="Cooney J.C."/>
            <person name="Kagawa T.F."/>
            <person name="Liu W."/>
            <person name="Song Y."/>
            <person name="Salvetti E."/>
            <person name="Wrobel A."/>
            <person name="Rasinkangas P."/>
            <person name="Parkhill J."/>
            <person name="Rea M.C."/>
            <person name="O'Sullivan O."/>
            <person name="Ritari J."/>
            <person name="Douillard F.P."/>
            <person name="Paul Ross R."/>
            <person name="Yang R."/>
            <person name="Briner A.E."/>
            <person name="Felis G.E."/>
            <person name="de Vos W.M."/>
            <person name="Barrangou R."/>
            <person name="Klaenhammer T.R."/>
            <person name="Caufield P.W."/>
            <person name="Cui Y."/>
            <person name="Zhang H."/>
            <person name="O'Toole P.W."/>
        </authorList>
    </citation>
    <scope>NUCLEOTIDE SEQUENCE [LARGE SCALE GENOMIC DNA]</scope>
    <source>
        <strain evidence="3 4">DSM 20505</strain>
    </source>
</reference>
<dbReference type="SUPFAM" id="SSF53098">
    <property type="entry name" value="Ribonuclease H-like"/>
    <property type="match status" value="1"/>
</dbReference>
<dbReference type="PANTHER" id="PTHR46889:SF4">
    <property type="entry name" value="TRANSPOSASE INSO FOR INSERTION SEQUENCE ELEMENT IS911B-RELATED"/>
    <property type="match status" value="1"/>
</dbReference>
<dbReference type="GO" id="GO:0003676">
    <property type="term" value="F:nucleic acid binding"/>
    <property type="evidence" value="ECO:0007669"/>
    <property type="project" value="InterPro"/>
</dbReference>
<sequence>MKAEIVDSLRSQYKFDELLNKVGIKRATFYDWQKRSQQPDKYADVKVVIRKAYRDSAETYGYRRMLAETVKAGFPYCEETIRHLMTQMGMKVVVYSRHTAKYSSYKATIGHFAPNKLKQKFVATKVRTILHTDVTQLRLTTGGWAYISAVIGEANDEVLAACASSSPNKALISRTINELKPHLKSSIMPILHSDQGWQYQTKDYQASLASLHIIQSMSRKGNCHDNAPVESFFNLLKREYLKRVNFNNIKDLQAGLNSYVYKFNNERISMNKNGLTPVEYRSQTESA</sequence>
<dbReference type="Gene3D" id="3.30.420.10">
    <property type="entry name" value="Ribonuclease H-like superfamily/Ribonuclease H"/>
    <property type="match status" value="1"/>
</dbReference>
<name>A0A0R1ZW34_9LACO</name>
<dbReference type="InterPro" id="IPR025948">
    <property type="entry name" value="HTH-like_dom"/>
</dbReference>
<dbReference type="InterPro" id="IPR001584">
    <property type="entry name" value="Integrase_cat-core"/>
</dbReference>
<dbReference type="STRING" id="1291052.FC18_GL001760"/>
<dbReference type="Pfam" id="PF13333">
    <property type="entry name" value="rve_2"/>
    <property type="match status" value="1"/>
</dbReference>
<dbReference type="InterPro" id="IPR050900">
    <property type="entry name" value="Transposase_IS3/IS150/IS904"/>
</dbReference>